<sequence>MDPRRLLPTLTAVACACLVLTLGVGWARSGSGDPQPAGSAPARSPTVAPLPAAAPGAGPAGVLAGWDRRRAAAWAAGDVARLRGLYVAGSRAGAADVRLLRSYVARGLRVEGLTSQVLRLEVVDRGPRRLVLRVADRVVGGRAVGAGVDPRALPVGRPVERRVALARVAGEWRVVEATAVTGRQASAAASTSRTSSSSKS</sequence>
<dbReference type="EMBL" id="JBHLXH010000002">
    <property type="protein sequence ID" value="MFC0223781.1"/>
    <property type="molecule type" value="Genomic_DNA"/>
</dbReference>
<evidence type="ECO:0008006" key="4">
    <source>
        <dbReference type="Google" id="ProtNLM"/>
    </source>
</evidence>
<proteinExistence type="predicted"/>
<organism evidence="2 3">
    <name type="scientific">Nocardioides zeicaulis</name>
    <dbReference type="NCBI Taxonomy" id="1776857"/>
    <lineage>
        <taxon>Bacteria</taxon>
        <taxon>Bacillati</taxon>
        <taxon>Actinomycetota</taxon>
        <taxon>Actinomycetes</taxon>
        <taxon>Propionibacteriales</taxon>
        <taxon>Nocardioidaceae</taxon>
        <taxon>Nocardioides</taxon>
    </lineage>
</organism>
<evidence type="ECO:0000256" key="1">
    <source>
        <dbReference type="SAM" id="MobiDB-lite"/>
    </source>
</evidence>
<gene>
    <name evidence="2" type="ORF">ACFFJG_14940</name>
</gene>
<protein>
    <recommendedName>
        <fullName evidence="4">SnoaL-like domain-containing protein</fullName>
    </recommendedName>
</protein>
<dbReference type="Proteomes" id="UP001589698">
    <property type="component" value="Unassembled WGS sequence"/>
</dbReference>
<dbReference type="PROSITE" id="PS51257">
    <property type="entry name" value="PROKAR_LIPOPROTEIN"/>
    <property type="match status" value="1"/>
</dbReference>
<feature type="region of interest" description="Disordered" evidence="1">
    <location>
        <begin position="30"/>
        <end position="53"/>
    </location>
</feature>
<evidence type="ECO:0000313" key="3">
    <source>
        <dbReference type="Proteomes" id="UP001589698"/>
    </source>
</evidence>
<keyword evidence="3" id="KW-1185">Reference proteome</keyword>
<reference evidence="2 3" key="1">
    <citation type="submission" date="2024-09" db="EMBL/GenBank/DDBJ databases">
        <authorList>
            <person name="Sun Q."/>
            <person name="Mori K."/>
        </authorList>
    </citation>
    <scope>NUCLEOTIDE SEQUENCE [LARGE SCALE GENOMIC DNA]</scope>
    <source>
        <strain evidence="2 3">CCM 8654</strain>
    </source>
</reference>
<comment type="caution">
    <text evidence="2">The sequence shown here is derived from an EMBL/GenBank/DDBJ whole genome shotgun (WGS) entry which is preliminary data.</text>
</comment>
<dbReference type="RefSeq" id="WP_378519577.1">
    <property type="nucleotide sequence ID" value="NZ_CBCSDI010000061.1"/>
</dbReference>
<name>A0ABV6E4B0_9ACTN</name>
<accession>A0ABV6E4B0</accession>
<evidence type="ECO:0000313" key="2">
    <source>
        <dbReference type="EMBL" id="MFC0223781.1"/>
    </source>
</evidence>